<organism evidence="2 3">
    <name type="scientific">Piloderma croceum (strain F 1598)</name>
    <dbReference type="NCBI Taxonomy" id="765440"/>
    <lineage>
        <taxon>Eukaryota</taxon>
        <taxon>Fungi</taxon>
        <taxon>Dikarya</taxon>
        <taxon>Basidiomycota</taxon>
        <taxon>Agaricomycotina</taxon>
        <taxon>Agaricomycetes</taxon>
        <taxon>Agaricomycetidae</taxon>
        <taxon>Atheliales</taxon>
        <taxon>Atheliaceae</taxon>
        <taxon>Piloderma</taxon>
    </lineage>
</organism>
<dbReference type="Proteomes" id="UP000054166">
    <property type="component" value="Unassembled WGS sequence"/>
</dbReference>
<sequence>MMARSKRSNLITDFSCVSEFRVAFAFLVGALSGRYSLLDGSSFFSLFLESQDVHTTSHGSVSLYTY</sequence>
<evidence type="ECO:0000313" key="2">
    <source>
        <dbReference type="EMBL" id="KIM81108.1"/>
    </source>
</evidence>
<accession>A0A0C3B4J6</accession>
<gene>
    <name evidence="2" type="ORF">PILCRDRAFT_821934</name>
</gene>
<keyword evidence="1" id="KW-0812">Transmembrane</keyword>
<feature type="transmembrane region" description="Helical" evidence="1">
    <location>
        <begin position="20"/>
        <end position="38"/>
    </location>
</feature>
<keyword evidence="1" id="KW-1133">Transmembrane helix</keyword>
<dbReference type="AlphaFoldDB" id="A0A0C3B4J6"/>
<name>A0A0C3B4J6_PILCF</name>
<dbReference type="HOGENOM" id="CLU_2832055_0_0_1"/>
<proteinExistence type="predicted"/>
<dbReference type="InParanoid" id="A0A0C3B4J6"/>
<dbReference type="EMBL" id="KN833001">
    <property type="protein sequence ID" value="KIM81108.1"/>
    <property type="molecule type" value="Genomic_DNA"/>
</dbReference>
<reference evidence="3" key="2">
    <citation type="submission" date="2015-01" db="EMBL/GenBank/DDBJ databases">
        <title>Evolutionary Origins and Diversification of the Mycorrhizal Mutualists.</title>
        <authorList>
            <consortium name="DOE Joint Genome Institute"/>
            <consortium name="Mycorrhizal Genomics Consortium"/>
            <person name="Kohler A."/>
            <person name="Kuo A."/>
            <person name="Nagy L.G."/>
            <person name="Floudas D."/>
            <person name="Copeland A."/>
            <person name="Barry K.W."/>
            <person name="Cichocki N."/>
            <person name="Veneault-Fourrey C."/>
            <person name="LaButti K."/>
            <person name="Lindquist E.A."/>
            <person name="Lipzen A."/>
            <person name="Lundell T."/>
            <person name="Morin E."/>
            <person name="Murat C."/>
            <person name="Riley R."/>
            <person name="Ohm R."/>
            <person name="Sun H."/>
            <person name="Tunlid A."/>
            <person name="Henrissat B."/>
            <person name="Grigoriev I.V."/>
            <person name="Hibbett D.S."/>
            <person name="Martin F."/>
        </authorList>
    </citation>
    <scope>NUCLEOTIDE SEQUENCE [LARGE SCALE GENOMIC DNA]</scope>
    <source>
        <strain evidence="3">F 1598</strain>
    </source>
</reference>
<reference evidence="2 3" key="1">
    <citation type="submission" date="2014-04" db="EMBL/GenBank/DDBJ databases">
        <authorList>
            <consortium name="DOE Joint Genome Institute"/>
            <person name="Kuo A."/>
            <person name="Tarkka M."/>
            <person name="Buscot F."/>
            <person name="Kohler A."/>
            <person name="Nagy L.G."/>
            <person name="Floudas D."/>
            <person name="Copeland A."/>
            <person name="Barry K.W."/>
            <person name="Cichocki N."/>
            <person name="Veneault-Fourrey C."/>
            <person name="LaButti K."/>
            <person name="Lindquist E.A."/>
            <person name="Lipzen A."/>
            <person name="Lundell T."/>
            <person name="Morin E."/>
            <person name="Murat C."/>
            <person name="Sun H."/>
            <person name="Tunlid A."/>
            <person name="Henrissat B."/>
            <person name="Grigoriev I.V."/>
            <person name="Hibbett D.S."/>
            <person name="Martin F."/>
            <person name="Nordberg H.P."/>
            <person name="Cantor M.N."/>
            <person name="Hua S.X."/>
        </authorList>
    </citation>
    <scope>NUCLEOTIDE SEQUENCE [LARGE SCALE GENOMIC DNA]</scope>
    <source>
        <strain evidence="2 3">F 1598</strain>
    </source>
</reference>
<evidence type="ECO:0000256" key="1">
    <source>
        <dbReference type="SAM" id="Phobius"/>
    </source>
</evidence>
<keyword evidence="1" id="KW-0472">Membrane</keyword>
<keyword evidence="3" id="KW-1185">Reference proteome</keyword>
<evidence type="ECO:0000313" key="3">
    <source>
        <dbReference type="Proteomes" id="UP000054166"/>
    </source>
</evidence>
<protein>
    <submittedName>
        <fullName evidence="2">Uncharacterized protein</fullName>
    </submittedName>
</protein>